<proteinExistence type="predicted"/>
<evidence type="ECO:0000313" key="3">
    <source>
        <dbReference type="Proteomes" id="UP000039865"/>
    </source>
</evidence>
<feature type="compositionally biased region" description="Polar residues" evidence="1">
    <location>
        <begin position="259"/>
        <end position="270"/>
    </location>
</feature>
<feature type="region of interest" description="Disordered" evidence="1">
    <location>
        <begin position="731"/>
        <end position="765"/>
    </location>
</feature>
<gene>
    <name evidence="2" type="primary">Contig1817.g1973</name>
    <name evidence="2" type="ORF">STYLEM_5478</name>
</gene>
<organism evidence="2 3">
    <name type="scientific">Stylonychia lemnae</name>
    <name type="common">Ciliate</name>
    <dbReference type="NCBI Taxonomy" id="5949"/>
    <lineage>
        <taxon>Eukaryota</taxon>
        <taxon>Sar</taxon>
        <taxon>Alveolata</taxon>
        <taxon>Ciliophora</taxon>
        <taxon>Intramacronucleata</taxon>
        <taxon>Spirotrichea</taxon>
        <taxon>Stichotrichia</taxon>
        <taxon>Sporadotrichida</taxon>
        <taxon>Oxytrichidae</taxon>
        <taxon>Stylonychinae</taxon>
        <taxon>Stylonychia</taxon>
    </lineage>
</organism>
<feature type="compositionally biased region" description="Polar residues" evidence="1">
    <location>
        <begin position="278"/>
        <end position="287"/>
    </location>
</feature>
<evidence type="ECO:0000256" key="1">
    <source>
        <dbReference type="SAM" id="MobiDB-lite"/>
    </source>
</evidence>
<accession>A0A078A3S4</accession>
<sequence length="900" mass="104570">MIKNADLYDLINISLRQNELKNEQVEQFISKALQQSQSRSQISQNNPCDDQNIDPQQLEIIFTPPSKFSSRAYQQSTSPSKLLRQFEQNANKYDEKKLNNSQNSKQQKQKPEVLPLQQSQRQNTIQSENYNPLVQQIMSQLKNKSNAAIISHLNENSQLLTDLQNQQPRVIVPQPYSHQPESPIRDEIIDDALLQIPHSQQIQQKQQERGFISQEIILAKQKSRNTLAEQKLHTVNEINFKGDQFSFQHKQRESLARKSPNQSSYSTNKDFSQRGGALSQNRSPSKNGQRKYETHLKMQHSLKYQHERQEHLQQQQIMRNLGNVRQFHQNQQALNRSVSSNCIINNETSESLKDLSQFSGSKISQRQNLAQKSFLQISSSKIIEEEVSTTSNKTPRSNRNQALSFIKNSQYQNLGVQNDSIIQLSEEERQKQALYKKSIDQKKQQLGSLFSQMNIKCLTEFERIKKPSQLAYMTGRLVCQFFINFKDSHQNNSKQVHMDDFIEWEEIVKFINNFVIKQNNELLQIIKQRVLSPEQVPHQTIKLLEGKFKSIIDQYFTGENLKIFKHAGTNKTMQSLINFVYGIITNYFDVQAIEKQHNDIFGIDTVEDQYTSRRIDDDKILSQFKSRAETQLDQKRPESSLSRTPISRNQVIGRTQTNPNVENSKIPVPSEQLHKIAEQTEALQKSSSRNLLMRKDRSQLLNKEDQQTNKSQLLKTARDVSFAKTKVDNIEKSVKRTRKNQENTRDQSKSPINQRQKSISKSPISAHRYQQYIPAGSNIINHILQRHATKDQAGINQKQSASPNNQIFKQHKEQSHKILTQVPENDISFEKYLEDNINQDSKTSIIQQNISALMASASQKNIDMKLIEQIKQRRINQLEREKSLEKYPIKYLENPIQLNL</sequence>
<dbReference type="AlphaFoldDB" id="A0A078A3S4"/>
<feature type="compositionally biased region" description="Polar residues" evidence="1">
    <location>
        <begin position="639"/>
        <end position="663"/>
    </location>
</feature>
<dbReference type="EMBL" id="CCKQ01005312">
    <property type="protein sequence ID" value="CDW76477.1"/>
    <property type="molecule type" value="Genomic_DNA"/>
</dbReference>
<feature type="region of interest" description="Disordered" evidence="1">
    <location>
        <begin position="249"/>
        <end position="290"/>
    </location>
</feature>
<name>A0A078A3S4_STYLE</name>
<keyword evidence="3" id="KW-1185">Reference proteome</keyword>
<feature type="region of interest" description="Disordered" evidence="1">
    <location>
        <begin position="626"/>
        <end position="671"/>
    </location>
</feature>
<evidence type="ECO:0000313" key="2">
    <source>
        <dbReference type="EMBL" id="CDW76477.1"/>
    </source>
</evidence>
<feature type="compositionally biased region" description="Polar residues" evidence="1">
    <location>
        <begin position="749"/>
        <end position="763"/>
    </location>
</feature>
<dbReference type="Proteomes" id="UP000039865">
    <property type="component" value="Unassembled WGS sequence"/>
</dbReference>
<protein>
    <submittedName>
        <fullName evidence="2">Uncharacterized protein</fullName>
    </submittedName>
</protein>
<feature type="region of interest" description="Disordered" evidence="1">
    <location>
        <begin position="93"/>
        <end position="123"/>
    </location>
</feature>
<dbReference type="InParanoid" id="A0A078A3S4"/>
<feature type="compositionally biased region" description="Basic and acidic residues" evidence="1">
    <location>
        <begin position="626"/>
        <end position="638"/>
    </location>
</feature>
<feature type="compositionally biased region" description="Basic and acidic residues" evidence="1">
    <location>
        <begin position="731"/>
        <end position="748"/>
    </location>
</feature>
<reference evidence="2 3" key="1">
    <citation type="submission" date="2014-06" db="EMBL/GenBank/DDBJ databases">
        <authorList>
            <person name="Swart Estienne"/>
        </authorList>
    </citation>
    <scope>NUCLEOTIDE SEQUENCE [LARGE SCALE GENOMIC DNA]</scope>
    <source>
        <strain evidence="2 3">130c</strain>
    </source>
</reference>